<dbReference type="Proteomes" id="UP001500363">
    <property type="component" value="Unassembled WGS sequence"/>
</dbReference>
<feature type="compositionally biased region" description="Low complexity" evidence="1">
    <location>
        <begin position="272"/>
        <end position="293"/>
    </location>
</feature>
<reference evidence="2 3" key="1">
    <citation type="journal article" date="2019" name="Int. J. Syst. Evol. Microbiol.">
        <title>The Global Catalogue of Microorganisms (GCM) 10K type strain sequencing project: providing services to taxonomists for standard genome sequencing and annotation.</title>
        <authorList>
            <consortium name="The Broad Institute Genomics Platform"/>
            <consortium name="The Broad Institute Genome Sequencing Center for Infectious Disease"/>
            <person name="Wu L."/>
            <person name="Ma J."/>
        </authorList>
    </citation>
    <scope>NUCLEOTIDE SEQUENCE [LARGE SCALE GENOMIC DNA]</scope>
    <source>
        <strain evidence="2 3">JCM 14303</strain>
    </source>
</reference>
<gene>
    <name evidence="2" type="ORF">GCM10009741_77490</name>
</gene>
<evidence type="ECO:0000313" key="3">
    <source>
        <dbReference type="Proteomes" id="UP001500363"/>
    </source>
</evidence>
<dbReference type="EMBL" id="BAAANC010000005">
    <property type="protein sequence ID" value="GAA1560747.1"/>
    <property type="molecule type" value="Genomic_DNA"/>
</dbReference>
<sequence>MRISRRGLGTVAVGVALGLVAGCSAMTPAQERMHWLSQLDGVERAQLVQDGEDEQILLTLVKQLPQGDVKALVDKVKREFRSYDEDYHRSIEVDLDGFHGRFYPSTSTKNDADLARALWLREDGRATASAYGASGLVITAPAQVVAAVALGMDGAVTPDDARRTHRVEAADRRVVVEWTTARDFRLDREATQEFANLQARYPGLTGWIKCPERRAGIYFAASDLTLDALLAAPPKAALFDRLELGWGWSGRRTPSSRPRSRRRSVRSRRNWRSSPASPASTSATTRVSPTPLR</sequence>
<organism evidence="2 3">
    <name type="scientific">Kribbella lupini</name>
    <dbReference type="NCBI Taxonomy" id="291602"/>
    <lineage>
        <taxon>Bacteria</taxon>
        <taxon>Bacillati</taxon>
        <taxon>Actinomycetota</taxon>
        <taxon>Actinomycetes</taxon>
        <taxon>Propionibacteriales</taxon>
        <taxon>Kribbellaceae</taxon>
        <taxon>Kribbella</taxon>
    </lineage>
</organism>
<protein>
    <submittedName>
        <fullName evidence="2">Uncharacterized protein</fullName>
    </submittedName>
</protein>
<name>A0ABN2CLK7_9ACTN</name>
<evidence type="ECO:0000256" key="1">
    <source>
        <dbReference type="SAM" id="MobiDB-lite"/>
    </source>
</evidence>
<proteinExistence type="predicted"/>
<dbReference type="RefSeq" id="WP_344183408.1">
    <property type="nucleotide sequence ID" value="NZ_BAAANC010000005.1"/>
</dbReference>
<accession>A0ABN2CLK7</accession>
<feature type="compositionally biased region" description="Basic residues" evidence="1">
    <location>
        <begin position="258"/>
        <end position="271"/>
    </location>
</feature>
<evidence type="ECO:0000313" key="2">
    <source>
        <dbReference type="EMBL" id="GAA1560747.1"/>
    </source>
</evidence>
<keyword evidence="3" id="KW-1185">Reference proteome</keyword>
<comment type="caution">
    <text evidence="2">The sequence shown here is derived from an EMBL/GenBank/DDBJ whole genome shotgun (WGS) entry which is preliminary data.</text>
</comment>
<dbReference type="PROSITE" id="PS51257">
    <property type="entry name" value="PROKAR_LIPOPROTEIN"/>
    <property type="match status" value="1"/>
</dbReference>
<feature type="region of interest" description="Disordered" evidence="1">
    <location>
        <begin position="250"/>
        <end position="293"/>
    </location>
</feature>